<dbReference type="PANTHER" id="PTHR30203:SF33">
    <property type="entry name" value="BLR4455 PROTEIN"/>
    <property type="match status" value="1"/>
</dbReference>
<evidence type="ECO:0000256" key="2">
    <source>
        <dbReference type="RuleBase" id="RU362097"/>
    </source>
</evidence>
<dbReference type="Proteomes" id="UP000550787">
    <property type="component" value="Unassembled WGS sequence"/>
</dbReference>
<dbReference type="OMA" id="MNAQIGV"/>
<dbReference type="Gene3D" id="2.20.200.10">
    <property type="entry name" value="Outer membrane efflux proteins (OEP)"/>
    <property type="match status" value="1"/>
</dbReference>
<dbReference type="InterPro" id="IPR003423">
    <property type="entry name" value="OMP_efflux"/>
</dbReference>
<dbReference type="Gene3D" id="1.20.1600.10">
    <property type="entry name" value="Outer membrane efflux proteins (OEP)"/>
    <property type="match status" value="1"/>
</dbReference>
<evidence type="ECO:0000313" key="4">
    <source>
        <dbReference type="Proteomes" id="UP000550787"/>
    </source>
</evidence>
<evidence type="ECO:0000313" key="3">
    <source>
        <dbReference type="EMBL" id="MBB2155072.1"/>
    </source>
</evidence>
<dbReference type="Pfam" id="PF02321">
    <property type="entry name" value="OEP"/>
    <property type="match status" value="2"/>
</dbReference>
<organism evidence="3 4">
    <name type="scientific">Gluconacetobacter diazotrophicus</name>
    <name type="common">Acetobacter diazotrophicus</name>
    <dbReference type="NCBI Taxonomy" id="33996"/>
    <lineage>
        <taxon>Bacteria</taxon>
        <taxon>Pseudomonadati</taxon>
        <taxon>Pseudomonadota</taxon>
        <taxon>Alphaproteobacteria</taxon>
        <taxon>Acetobacterales</taxon>
        <taxon>Acetobacteraceae</taxon>
        <taxon>Gluconacetobacter</taxon>
    </lineage>
</organism>
<proteinExistence type="inferred from homology"/>
<dbReference type="PANTHER" id="PTHR30203">
    <property type="entry name" value="OUTER MEMBRANE CATION EFFLUX PROTEIN"/>
    <property type="match status" value="1"/>
</dbReference>
<evidence type="ECO:0000256" key="1">
    <source>
        <dbReference type="ARBA" id="ARBA00007613"/>
    </source>
</evidence>
<dbReference type="AlphaFoldDB" id="A0A7W4I3M7"/>
<dbReference type="SUPFAM" id="SSF56954">
    <property type="entry name" value="Outer membrane efflux proteins (OEP)"/>
    <property type="match status" value="1"/>
</dbReference>
<keyword evidence="2" id="KW-0732">Signal</keyword>
<protein>
    <submittedName>
        <fullName evidence="3">Efflux transporter outer membrane subunit</fullName>
    </submittedName>
</protein>
<accession>A0A7W4I3M7</accession>
<keyword evidence="2" id="KW-1134">Transmembrane beta strand</keyword>
<name>A0A7W4I3M7_GLUDI</name>
<feature type="chain" id="PRO_5031608134" evidence="2">
    <location>
        <begin position="22"/>
        <end position="470"/>
    </location>
</feature>
<dbReference type="EMBL" id="JABEQG010000002">
    <property type="protein sequence ID" value="MBB2155072.1"/>
    <property type="molecule type" value="Genomic_DNA"/>
</dbReference>
<dbReference type="NCBIfam" id="TIGR01845">
    <property type="entry name" value="outer_NodT"/>
    <property type="match status" value="1"/>
</dbReference>
<dbReference type="GO" id="GO:0015562">
    <property type="term" value="F:efflux transmembrane transporter activity"/>
    <property type="evidence" value="ECO:0007669"/>
    <property type="project" value="InterPro"/>
</dbReference>
<comment type="similarity">
    <text evidence="1 2">Belongs to the outer membrane factor (OMF) (TC 1.B.17) family.</text>
</comment>
<keyword evidence="2" id="KW-0472">Membrane</keyword>
<sequence length="470" mass="50518">MMSCHSRAWRVLMLLAAMVPAACDLAPRYAPPVAPVPASFKERDGWALAVPGDDVPKGPWWRIFHDPVLDALEDRVTIANQDLRVAVAQYDEARADARTAQAGYYPTLDFTGSASRSGLSRETANVFNKSTFNSYSLGLDLQYEVDVWGRVRNTAKAGRARAQASAGDLATVDLSLHAELATDYFTLRGYDAMQAVLDQTVGNYRHALALTQAQFDVGYAAQPDVSAATAQLDGLLTQAADNRLRRAMLEHAIAILTGQPPATFAVAARSLDSAPPPIAPGLPVALLQRRPDIAAAERRVAAANADIGVARAAYFPAFNINAMMGVQAAMPNHLLVAPAQAWSFGPEALLNVFDGGRRAALNAHARAVYDEEVARYRQTVLDACRDVEDSLVSLRRLAEESATQQQAVIAAQDATHRAGELNTGGLASYYNVILARNIELSDRLSEVDIRVRRMTASVALIKALGGGWGG</sequence>
<comment type="subcellular location">
    <subcellularLocation>
        <location evidence="2">Cell membrane</location>
        <topology evidence="2">Lipid-anchor</topology>
    </subcellularLocation>
</comment>
<dbReference type="GO" id="GO:0005886">
    <property type="term" value="C:plasma membrane"/>
    <property type="evidence" value="ECO:0007669"/>
    <property type="project" value="UniProtKB-SubCell"/>
</dbReference>
<feature type="signal peptide" evidence="2">
    <location>
        <begin position="1"/>
        <end position="21"/>
    </location>
</feature>
<gene>
    <name evidence="3" type="ORF">HLH33_01900</name>
</gene>
<comment type="caution">
    <text evidence="3">The sequence shown here is derived from an EMBL/GenBank/DDBJ whole genome shotgun (WGS) entry which is preliminary data.</text>
</comment>
<keyword evidence="2" id="KW-0812">Transmembrane</keyword>
<keyword evidence="2" id="KW-0564">Palmitate</keyword>
<dbReference type="InterPro" id="IPR010131">
    <property type="entry name" value="MdtP/NodT-like"/>
</dbReference>
<reference evidence="3 4" key="1">
    <citation type="submission" date="2020-04" db="EMBL/GenBank/DDBJ databases">
        <title>Description of novel Gluconacetobacter.</title>
        <authorList>
            <person name="Sombolestani A."/>
        </authorList>
    </citation>
    <scope>NUCLEOTIDE SEQUENCE [LARGE SCALE GENOMIC DNA]</scope>
    <source>
        <strain evidence="3 4">LMG 7603</strain>
    </source>
</reference>
<keyword evidence="2" id="KW-0449">Lipoprotein</keyword>